<evidence type="ECO:0000256" key="1">
    <source>
        <dbReference type="SAM" id="SignalP"/>
    </source>
</evidence>
<keyword evidence="3" id="KW-1185">Reference proteome</keyword>
<accession>A0A8S9WUY8</accession>
<proteinExistence type="predicted"/>
<reference evidence="2" key="1">
    <citation type="journal article" date="2021" name="Mol. Ecol. Resour.">
        <title>Apolygus lucorum genome provides insights into omnivorousness and mesophyll feeding.</title>
        <authorList>
            <person name="Liu Y."/>
            <person name="Liu H."/>
            <person name="Wang H."/>
            <person name="Huang T."/>
            <person name="Liu B."/>
            <person name="Yang B."/>
            <person name="Yin L."/>
            <person name="Li B."/>
            <person name="Zhang Y."/>
            <person name="Zhang S."/>
            <person name="Jiang F."/>
            <person name="Zhang X."/>
            <person name="Ren Y."/>
            <person name="Wang B."/>
            <person name="Wang S."/>
            <person name="Lu Y."/>
            <person name="Wu K."/>
            <person name="Fan W."/>
            <person name="Wang G."/>
        </authorList>
    </citation>
    <scope>NUCLEOTIDE SEQUENCE</scope>
    <source>
        <strain evidence="2">12Hb</strain>
    </source>
</reference>
<protein>
    <submittedName>
        <fullName evidence="2">Uncharacterized protein</fullName>
    </submittedName>
</protein>
<feature type="signal peptide" evidence="1">
    <location>
        <begin position="1"/>
        <end position="39"/>
    </location>
</feature>
<feature type="chain" id="PRO_5035742219" evidence="1">
    <location>
        <begin position="40"/>
        <end position="370"/>
    </location>
</feature>
<evidence type="ECO:0000313" key="3">
    <source>
        <dbReference type="Proteomes" id="UP000466442"/>
    </source>
</evidence>
<evidence type="ECO:0000313" key="2">
    <source>
        <dbReference type="EMBL" id="KAF6200740.1"/>
    </source>
</evidence>
<keyword evidence="1" id="KW-0732">Signal</keyword>
<comment type="caution">
    <text evidence="2">The sequence shown here is derived from an EMBL/GenBank/DDBJ whole genome shotgun (WGS) entry which is preliminary data.</text>
</comment>
<dbReference type="EMBL" id="WIXP02000013">
    <property type="protein sequence ID" value="KAF6200740.1"/>
    <property type="molecule type" value="Genomic_DNA"/>
</dbReference>
<dbReference type="AlphaFoldDB" id="A0A8S9WUY8"/>
<dbReference type="Proteomes" id="UP000466442">
    <property type="component" value="Unassembled WGS sequence"/>
</dbReference>
<name>A0A8S9WUY8_APOLU</name>
<gene>
    <name evidence="2" type="ORF">GE061_005185</name>
</gene>
<sequence>MLNAKLVLDFKLSWEKINMIWIKTLVLLAASFQPAPTKADDTCFLDNRAIYSYVVKIWNTRSQAMYGHGAILSVFSIVTGCTNFRFADPNNHLDDFEITGVRVQDVKPTLKVCGQTRKVTYYAPHPKCVAPYEQVFNAALFVLKDPFNVKGSYSYPTLPVLSAPFHLTQDVLFIDQVRDTGCELVLFYYLDKKDPLFDIKWQVTSIPFKSECIGLFCQYDPDDPPKTKACKARYGNRVNGTQLCMKPKSGPIIPGMANYLKTNINPYCGGILACNGSAVGMTTQVKWRTTYSGKDTKREDFFYVMTFARVYLWLFENKVRYGANWLHPYFLESAGLKKEEVSSTSKKPKPEPTLYPTYQEKAIQFVSRKP</sequence>
<organism evidence="2 3">
    <name type="scientific">Apolygus lucorum</name>
    <name type="common">Small green plant bug</name>
    <name type="synonym">Lygocoris lucorum</name>
    <dbReference type="NCBI Taxonomy" id="248454"/>
    <lineage>
        <taxon>Eukaryota</taxon>
        <taxon>Metazoa</taxon>
        <taxon>Ecdysozoa</taxon>
        <taxon>Arthropoda</taxon>
        <taxon>Hexapoda</taxon>
        <taxon>Insecta</taxon>
        <taxon>Pterygota</taxon>
        <taxon>Neoptera</taxon>
        <taxon>Paraneoptera</taxon>
        <taxon>Hemiptera</taxon>
        <taxon>Heteroptera</taxon>
        <taxon>Panheteroptera</taxon>
        <taxon>Cimicomorpha</taxon>
        <taxon>Miridae</taxon>
        <taxon>Mirini</taxon>
        <taxon>Apolygus</taxon>
    </lineage>
</organism>